<keyword evidence="7" id="KW-0539">Nucleus</keyword>
<evidence type="ECO:0000256" key="5">
    <source>
        <dbReference type="ARBA" id="ARBA00023010"/>
    </source>
</evidence>
<keyword evidence="2" id="KW-0813">Transport</keyword>
<evidence type="ECO:0000256" key="2">
    <source>
        <dbReference type="ARBA" id="ARBA00022448"/>
    </source>
</evidence>
<keyword evidence="5" id="KW-0811">Translocation</keyword>
<dbReference type="PANTHER" id="PTHR13257:SF0">
    <property type="entry name" value="NUCLEAR PORE COMPLEX PROTEIN NUP88"/>
    <property type="match status" value="1"/>
</dbReference>
<reference evidence="10" key="1">
    <citation type="journal article" date="2018" name="Nat. Microbiol.">
        <title>Leveraging single-cell genomics to expand the fungal tree of life.</title>
        <authorList>
            <person name="Ahrendt S.R."/>
            <person name="Quandt C.A."/>
            <person name="Ciobanu D."/>
            <person name="Clum A."/>
            <person name="Salamov A."/>
            <person name="Andreopoulos B."/>
            <person name="Cheng J.F."/>
            <person name="Woyke T."/>
            <person name="Pelin A."/>
            <person name="Henrissat B."/>
            <person name="Reynolds N.K."/>
            <person name="Benny G.L."/>
            <person name="Smith M.E."/>
            <person name="James T.Y."/>
            <person name="Grigoriev I.V."/>
        </authorList>
    </citation>
    <scope>NUCLEOTIDE SEQUENCE [LARGE SCALE GENOMIC DNA]</scope>
    <source>
        <strain evidence="10">CSF55</strain>
    </source>
</reference>
<dbReference type="Pfam" id="PF10168">
    <property type="entry name" value="Nup88"/>
    <property type="match status" value="1"/>
</dbReference>
<sequence length="645" mass="74230">MEISDFISSFNTENSHIYDRKYILPKRNIAVCGSTMVYAVGSRVFACDMKSASQNHVELRSSVIDHVVEDLKLSKSMLLALRCKKKIIVMQVPDLTRINELFCTPKSYEIDPVFVEKMKSDKIVKYDWHPLGANDEFLVILTERGHLKMYNAAKSVKCPVYSQVLGSSEHLKSPSSFSSFGSKYVSFCFGAECQTSPWNVSALYLLQENGDIYLLAPFIPTCMRLGDDVVGLLETRALTMADRDTISRILDGKNGNVYKFYYDEDSKPKVQGPFLFPQELDEDELEAVDIYSVQFDGFPILCRVLRNGIVDVCAHPDFVSCYFSMDKPPEYPVMSLLETIDLSKNSEYVQGVVFDDSLIIAFESSIYQICFGWMDSLLEALESDEGFDIQSKLVLLNENKRVCGIDVVGKNLLLFTDEKLDFKRLEEQFDLNLNFKPATRRQFKSFVKDYPLPKFNLNVKTKNGTPVDEEYLNELTETVNELRRVYVKYILEINTATVDQIERVQQVKKKVEINAKELRGRFDESIKAAVEQEERIKNILIKFDSLSRRADNVHASLLHRKNSTISSEERELMNDISRHSKMMIELRNKFSTLKNQFERIKLFPPLKKDSIAIQTRKIHDQLTKQHSLIEDLNDKVNKLQIELDN</sequence>
<proteinExistence type="predicted"/>
<keyword evidence="8" id="KW-0175">Coiled coil</keyword>
<evidence type="ECO:0000313" key="9">
    <source>
        <dbReference type="EMBL" id="RKP18698.1"/>
    </source>
</evidence>
<evidence type="ECO:0000256" key="8">
    <source>
        <dbReference type="SAM" id="Coils"/>
    </source>
</evidence>
<dbReference type="PANTHER" id="PTHR13257">
    <property type="entry name" value="NUCLEOPORIN NUP84-RELATED"/>
    <property type="match status" value="1"/>
</dbReference>
<protein>
    <submittedName>
        <fullName evidence="9">Uncharacterized protein</fullName>
    </submittedName>
</protein>
<dbReference type="GO" id="GO:0000056">
    <property type="term" value="P:ribosomal small subunit export from nucleus"/>
    <property type="evidence" value="ECO:0007669"/>
    <property type="project" value="InterPro"/>
</dbReference>
<evidence type="ECO:0000256" key="3">
    <source>
        <dbReference type="ARBA" id="ARBA00022816"/>
    </source>
</evidence>
<dbReference type="EMBL" id="ML005392">
    <property type="protein sequence ID" value="RKP18698.1"/>
    <property type="molecule type" value="Genomic_DNA"/>
</dbReference>
<dbReference type="InterPro" id="IPR019321">
    <property type="entry name" value="Nucleoporin_Nup88"/>
</dbReference>
<evidence type="ECO:0000256" key="6">
    <source>
        <dbReference type="ARBA" id="ARBA00023132"/>
    </source>
</evidence>
<dbReference type="GO" id="GO:0006406">
    <property type="term" value="P:mRNA export from nucleus"/>
    <property type="evidence" value="ECO:0007669"/>
    <property type="project" value="TreeGrafter"/>
</dbReference>
<dbReference type="Proteomes" id="UP000281549">
    <property type="component" value="Unassembled WGS sequence"/>
</dbReference>
<keyword evidence="6" id="KW-0906">Nuclear pore complex</keyword>
<dbReference type="AlphaFoldDB" id="A0A4P9YHF7"/>
<evidence type="ECO:0000256" key="7">
    <source>
        <dbReference type="ARBA" id="ARBA00023242"/>
    </source>
</evidence>
<accession>A0A4P9YHF7</accession>
<gene>
    <name evidence="9" type="ORF">ROZALSC1DRAFT_22978</name>
</gene>
<name>A0A4P9YHF7_ROZAC</name>
<evidence type="ECO:0000256" key="4">
    <source>
        <dbReference type="ARBA" id="ARBA00022927"/>
    </source>
</evidence>
<dbReference type="GO" id="GO:0017056">
    <property type="term" value="F:structural constituent of nuclear pore"/>
    <property type="evidence" value="ECO:0007669"/>
    <property type="project" value="InterPro"/>
</dbReference>
<dbReference type="InterPro" id="IPR037700">
    <property type="entry name" value="NUP88/NUP82"/>
</dbReference>
<organism evidence="9 10">
    <name type="scientific">Rozella allomycis (strain CSF55)</name>
    <dbReference type="NCBI Taxonomy" id="988480"/>
    <lineage>
        <taxon>Eukaryota</taxon>
        <taxon>Fungi</taxon>
        <taxon>Fungi incertae sedis</taxon>
        <taxon>Cryptomycota</taxon>
        <taxon>Cryptomycota incertae sedis</taxon>
        <taxon>Rozella</taxon>
    </lineage>
</organism>
<dbReference type="GO" id="GO:0005643">
    <property type="term" value="C:nuclear pore"/>
    <property type="evidence" value="ECO:0007669"/>
    <property type="project" value="UniProtKB-SubCell"/>
</dbReference>
<dbReference type="GO" id="GO:0000055">
    <property type="term" value="P:ribosomal large subunit export from nucleus"/>
    <property type="evidence" value="ECO:0007669"/>
    <property type="project" value="InterPro"/>
</dbReference>
<evidence type="ECO:0000256" key="1">
    <source>
        <dbReference type="ARBA" id="ARBA00004567"/>
    </source>
</evidence>
<keyword evidence="3" id="KW-0509">mRNA transport</keyword>
<evidence type="ECO:0000313" key="10">
    <source>
        <dbReference type="Proteomes" id="UP000281549"/>
    </source>
</evidence>
<comment type="subcellular location">
    <subcellularLocation>
        <location evidence="1">Nucleus</location>
        <location evidence="1">Nuclear pore complex</location>
    </subcellularLocation>
</comment>
<keyword evidence="4" id="KW-0653">Protein transport</keyword>
<feature type="coiled-coil region" evidence="8">
    <location>
        <begin position="472"/>
        <end position="521"/>
    </location>
</feature>
<dbReference type="GO" id="GO:0006606">
    <property type="term" value="P:protein import into nucleus"/>
    <property type="evidence" value="ECO:0007669"/>
    <property type="project" value="TreeGrafter"/>
</dbReference>